<dbReference type="EMBL" id="FNFL01000005">
    <property type="protein sequence ID" value="SDK34642.1"/>
    <property type="molecule type" value="Genomic_DNA"/>
</dbReference>
<evidence type="ECO:0000313" key="1">
    <source>
        <dbReference type="EMBL" id="SDK34642.1"/>
    </source>
</evidence>
<dbReference type="RefSeq" id="WP_093215432.1">
    <property type="nucleotide sequence ID" value="NZ_FNFL01000005.1"/>
</dbReference>
<organism evidence="1 2">
    <name type="scientific">Sediminibacillus albus</name>
    <dbReference type="NCBI Taxonomy" id="407036"/>
    <lineage>
        <taxon>Bacteria</taxon>
        <taxon>Bacillati</taxon>
        <taxon>Bacillota</taxon>
        <taxon>Bacilli</taxon>
        <taxon>Bacillales</taxon>
        <taxon>Bacillaceae</taxon>
        <taxon>Sediminibacillus</taxon>
    </lineage>
</organism>
<keyword evidence="2" id="KW-1185">Reference proteome</keyword>
<dbReference type="STRING" id="407036.SAMN05216243_2816"/>
<evidence type="ECO:0000313" key="2">
    <source>
        <dbReference type="Proteomes" id="UP000198694"/>
    </source>
</evidence>
<proteinExistence type="predicted"/>
<dbReference type="Proteomes" id="UP000198694">
    <property type="component" value="Unassembled WGS sequence"/>
</dbReference>
<gene>
    <name evidence="1" type="ORF">SAMN05216243_2816</name>
</gene>
<dbReference type="OrthoDB" id="2961876at2"/>
<reference evidence="1 2" key="1">
    <citation type="submission" date="2016-10" db="EMBL/GenBank/DDBJ databases">
        <authorList>
            <person name="de Groot N.N."/>
        </authorList>
    </citation>
    <scope>NUCLEOTIDE SEQUENCE [LARGE SCALE GENOMIC DNA]</scope>
    <source>
        <strain evidence="1 2">CGMCC 1.6502</strain>
    </source>
</reference>
<name>A0A1G9B555_9BACI</name>
<accession>A0A1G9B555</accession>
<sequence>MSKLTNVFNSQQINVNQTNRNIPRQLSNGESVNNSSNIKLDKLLLSDVVGAEINQSSKLEVTEIKDENSVRLESDYNQYYSSFVEELEGVSEEEKNQLSELIKKAITRNEDFFSSGWTSSKESMYHLQTKEKLNLIAERALPPSFSEEMKNVSNQFIEDRLEQTVDKSLQTYEIIYNRDKSKAGPLGDIADRLKTSIHNIREGNHIVQLEQKQYSELFSELKLSNQFQHHYEEVMNGYKEIQKEQMGGSWDKRSEASVDESIQLLREDWNGFINQFEQFNSYNVSSIHNSRVDIKI</sequence>
<dbReference type="AlphaFoldDB" id="A0A1G9B555"/>
<protein>
    <submittedName>
        <fullName evidence="1">Uncharacterized protein</fullName>
    </submittedName>
</protein>